<comment type="catalytic activity">
    <reaction evidence="1">
        <text>ATP + protein L-histidine = ADP + protein N-phospho-L-histidine.</text>
        <dbReference type="EC" id="2.7.13.3"/>
    </reaction>
</comment>
<dbReference type="Pfam" id="PF02518">
    <property type="entry name" value="HATPase_c"/>
    <property type="match status" value="1"/>
</dbReference>
<dbReference type="SUPFAM" id="SSF47384">
    <property type="entry name" value="Homodimeric domain of signal transducing histidine kinase"/>
    <property type="match status" value="1"/>
</dbReference>
<evidence type="ECO:0000259" key="8">
    <source>
        <dbReference type="PROSITE" id="PS50109"/>
    </source>
</evidence>
<reference evidence="10" key="1">
    <citation type="journal article" date="2015" name="Nature">
        <title>Complex archaea that bridge the gap between prokaryotes and eukaryotes.</title>
        <authorList>
            <person name="Spang A."/>
            <person name="Saw J.H."/>
            <person name="Jorgensen S.L."/>
            <person name="Zaremba-Niedzwiedzka K."/>
            <person name="Martijn J."/>
            <person name="Lind A.E."/>
            <person name="van Eijk R."/>
            <person name="Schleper C."/>
            <person name="Guy L."/>
            <person name="Ettema T.J."/>
        </authorList>
    </citation>
    <scope>NUCLEOTIDE SEQUENCE</scope>
</reference>
<dbReference type="InterPro" id="IPR003594">
    <property type="entry name" value="HATPase_dom"/>
</dbReference>
<dbReference type="PANTHER" id="PTHR43304:SF1">
    <property type="entry name" value="PAC DOMAIN-CONTAINING PROTEIN"/>
    <property type="match status" value="1"/>
</dbReference>
<dbReference type="InterPro" id="IPR036097">
    <property type="entry name" value="HisK_dim/P_sf"/>
</dbReference>
<dbReference type="GO" id="GO:0000155">
    <property type="term" value="F:phosphorelay sensor kinase activity"/>
    <property type="evidence" value="ECO:0007669"/>
    <property type="project" value="InterPro"/>
</dbReference>
<feature type="transmembrane region" description="Helical" evidence="7">
    <location>
        <begin position="188"/>
        <end position="209"/>
    </location>
</feature>
<feature type="transmembrane region" description="Helical" evidence="7">
    <location>
        <begin position="14"/>
        <end position="36"/>
    </location>
</feature>
<evidence type="ECO:0000256" key="5">
    <source>
        <dbReference type="ARBA" id="ARBA00022777"/>
    </source>
</evidence>
<feature type="domain" description="PAS" evidence="9">
    <location>
        <begin position="387"/>
        <end position="418"/>
    </location>
</feature>
<dbReference type="SMART" id="SM00387">
    <property type="entry name" value="HATPase_c"/>
    <property type="match status" value="1"/>
</dbReference>
<dbReference type="NCBIfam" id="TIGR00229">
    <property type="entry name" value="sensory_box"/>
    <property type="match status" value="2"/>
</dbReference>
<evidence type="ECO:0000256" key="1">
    <source>
        <dbReference type="ARBA" id="ARBA00000085"/>
    </source>
</evidence>
<dbReference type="InterPro" id="IPR004358">
    <property type="entry name" value="Sig_transdc_His_kin-like_C"/>
</dbReference>
<dbReference type="PROSITE" id="PS50112">
    <property type="entry name" value="PAS"/>
    <property type="match status" value="2"/>
</dbReference>
<dbReference type="Gene3D" id="3.30.450.20">
    <property type="entry name" value="PAS domain"/>
    <property type="match status" value="3"/>
</dbReference>
<keyword evidence="7" id="KW-0812">Transmembrane</keyword>
<dbReference type="InterPro" id="IPR005467">
    <property type="entry name" value="His_kinase_dom"/>
</dbReference>
<evidence type="ECO:0000256" key="3">
    <source>
        <dbReference type="ARBA" id="ARBA00022553"/>
    </source>
</evidence>
<evidence type="ECO:0000256" key="2">
    <source>
        <dbReference type="ARBA" id="ARBA00012438"/>
    </source>
</evidence>
<dbReference type="Gene3D" id="1.10.287.130">
    <property type="match status" value="1"/>
</dbReference>
<dbReference type="PROSITE" id="PS50109">
    <property type="entry name" value="HIS_KIN"/>
    <property type="match status" value="1"/>
</dbReference>
<dbReference type="CDD" id="cd00130">
    <property type="entry name" value="PAS"/>
    <property type="match status" value="2"/>
</dbReference>
<dbReference type="CDD" id="cd00082">
    <property type="entry name" value="HisKA"/>
    <property type="match status" value="1"/>
</dbReference>
<dbReference type="SMART" id="SM00388">
    <property type="entry name" value="HisKA"/>
    <property type="match status" value="1"/>
</dbReference>
<dbReference type="InterPro" id="IPR035965">
    <property type="entry name" value="PAS-like_dom_sf"/>
</dbReference>
<feature type="coiled-coil region" evidence="6">
    <location>
        <begin position="482"/>
        <end position="509"/>
    </location>
</feature>
<dbReference type="Pfam" id="PF05227">
    <property type="entry name" value="CHASE3"/>
    <property type="match status" value="1"/>
</dbReference>
<evidence type="ECO:0000256" key="4">
    <source>
        <dbReference type="ARBA" id="ARBA00022679"/>
    </source>
</evidence>
<keyword evidence="6" id="KW-0175">Coiled coil</keyword>
<dbReference type="FunFam" id="3.30.565.10:FF:000006">
    <property type="entry name" value="Sensor histidine kinase WalK"/>
    <property type="match status" value="1"/>
</dbReference>
<dbReference type="InterPro" id="IPR052162">
    <property type="entry name" value="Sensor_kinase/Photoreceptor"/>
</dbReference>
<feature type="domain" description="Histidine kinase" evidence="8">
    <location>
        <begin position="642"/>
        <end position="869"/>
    </location>
</feature>
<dbReference type="Gene3D" id="3.30.565.10">
    <property type="entry name" value="Histidine kinase-like ATPase, C-terminal domain"/>
    <property type="match status" value="1"/>
</dbReference>
<feature type="domain" description="PAS" evidence="9">
    <location>
        <begin position="222"/>
        <end position="278"/>
    </location>
</feature>
<proteinExistence type="predicted"/>
<evidence type="ECO:0000256" key="6">
    <source>
        <dbReference type="SAM" id="Coils"/>
    </source>
</evidence>
<accession>A0A0F9RP93</accession>
<organism evidence="10">
    <name type="scientific">marine sediment metagenome</name>
    <dbReference type="NCBI Taxonomy" id="412755"/>
    <lineage>
        <taxon>unclassified sequences</taxon>
        <taxon>metagenomes</taxon>
        <taxon>ecological metagenomes</taxon>
    </lineage>
</organism>
<keyword evidence="5" id="KW-0418">Kinase</keyword>
<dbReference type="Pfam" id="PF13426">
    <property type="entry name" value="PAS_9"/>
    <property type="match status" value="1"/>
</dbReference>
<dbReference type="SUPFAM" id="SSF55874">
    <property type="entry name" value="ATPase domain of HSP90 chaperone/DNA topoisomerase II/histidine kinase"/>
    <property type="match status" value="1"/>
</dbReference>
<comment type="caution">
    <text evidence="10">The sequence shown here is derived from an EMBL/GenBank/DDBJ whole genome shotgun (WGS) entry which is preliminary data.</text>
</comment>
<keyword evidence="7" id="KW-1133">Transmembrane helix</keyword>
<dbReference type="Pfam" id="PF00512">
    <property type="entry name" value="HisKA"/>
    <property type="match status" value="1"/>
</dbReference>
<dbReference type="EMBL" id="LAZR01003366">
    <property type="protein sequence ID" value="KKN19108.1"/>
    <property type="molecule type" value="Genomic_DNA"/>
</dbReference>
<keyword evidence="4" id="KW-0808">Transferase</keyword>
<dbReference type="AlphaFoldDB" id="A0A0F9RP93"/>
<dbReference type="InterPro" id="IPR013656">
    <property type="entry name" value="PAS_4"/>
</dbReference>
<sequence length="869" mass="98290">MGLFDNLGKKKTGVVPYVLLLILAIVVLFFISNASFQQNRALRKSTEEVAHIQEVINEINALFGTYSGSQSAGIKYLVTHDSTYLSAIIGFKDESKLSFKRLQALTADNPEQQNSLRRSTSYSNQLFTELKSLDPKVEDNLILASVISGKIKAIEAQLDSLSSIRRTMILTEKNLLGKRMEAYKSAMTLTPINILYLALFALGILMFAFSKINSDRKKLAVTRSFLQNILENTDNMVNYFVPVTNDQGKIIDFTVTYVNGQVKKLTGQSIEDTIGKKLSEAYPFSVEKGVNVLLGDVITSGKAIIREIKYNINGSEKWFLTTFSPMENGITATSREITESKKAETVLKELNAKLETQNLELERTGSILQNMLGSFQYVFSYFEAVRDSSGSIIDFKIAYSNDKIKEVTGHSSREIIGKLISEEYPHLFDNGEFEIYKDVIDTSEAKEYEREYNLKSGHFFFCNEVVKLNDGVSVVSQDITLRKAAEKELDEATERLALQNAVLNDAESVAGLGSYSYNLDTETLTYSDNCYRLLGMVQGVDTPSLALLSSMVLPEDKEKFIRNVARSLKDKKNVRNVYRIKTLTGAQKDISLEGHFFIKNDESFMVGILRDITKEVSNELIVQKRNRELERSNAELESFNRVVSHDLQEPLRKIQMFISRFSEMDKEHLSERGQKYLDKIEASANRMQLLIRNLLSYARLADEVDSQLTIDLNLAFEKVLDDLSEKIEETHAKITIPELPNIHGTEFQLEQLFNNIMSNALKYKKHDEPPIITVSSEILPFNKIDKSFNLTPSKYVVLTIADEGVGFEPEQSENIFRLFQRLHQKNAYEGTGLGLAICKKIVENHEGHITAQSEPGKGTRIQVYFPIKN</sequence>
<name>A0A0F9RP93_9ZZZZ</name>
<gene>
    <name evidence="10" type="ORF">LCGC14_0949110</name>
</gene>
<keyword evidence="3" id="KW-0597">Phosphoprotein</keyword>
<dbReference type="InterPro" id="IPR003661">
    <property type="entry name" value="HisK_dim/P_dom"/>
</dbReference>
<dbReference type="InterPro" id="IPR000014">
    <property type="entry name" value="PAS"/>
</dbReference>
<dbReference type="PRINTS" id="PR00344">
    <property type="entry name" value="BCTRLSENSOR"/>
</dbReference>
<dbReference type="Pfam" id="PF08448">
    <property type="entry name" value="PAS_4"/>
    <property type="match status" value="1"/>
</dbReference>
<keyword evidence="7" id="KW-0472">Membrane</keyword>
<evidence type="ECO:0000259" key="9">
    <source>
        <dbReference type="PROSITE" id="PS50112"/>
    </source>
</evidence>
<dbReference type="InterPro" id="IPR007891">
    <property type="entry name" value="CHASE3"/>
</dbReference>
<dbReference type="EC" id="2.7.13.3" evidence="2"/>
<dbReference type="SUPFAM" id="SSF55785">
    <property type="entry name" value="PYP-like sensor domain (PAS domain)"/>
    <property type="match status" value="3"/>
</dbReference>
<dbReference type="PANTHER" id="PTHR43304">
    <property type="entry name" value="PHYTOCHROME-LIKE PROTEIN CPH1"/>
    <property type="match status" value="1"/>
</dbReference>
<evidence type="ECO:0000313" key="10">
    <source>
        <dbReference type="EMBL" id="KKN19108.1"/>
    </source>
</evidence>
<protein>
    <recommendedName>
        <fullName evidence="2">histidine kinase</fullName>
        <ecNumber evidence="2">2.7.13.3</ecNumber>
    </recommendedName>
</protein>
<evidence type="ECO:0000256" key="7">
    <source>
        <dbReference type="SAM" id="Phobius"/>
    </source>
</evidence>
<dbReference type="InterPro" id="IPR036890">
    <property type="entry name" value="HATPase_C_sf"/>
</dbReference>